<feature type="transmembrane region" description="Helical" evidence="7">
    <location>
        <begin position="20"/>
        <end position="41"/>
    </location>
</feature>
<sequence length="502" mass="56060">MEALSQALSDYRPESAWEAVVLVAVLCVVLRAVLTLVDFALHPKAPPRSNGIFPVLSNAIGFASHPVKFIEKRFRQSGPVFTCSFGAVNLTFLIGPDASAPFYKAKDDQLDQGQVYGFMTPVFGRDVVYDAPLVKRQHQIRQTAVALRSSRLEQYVPMIVKETVQFTKAWGNEGSLDVLTDLSVLTIMTASRCLHGDDVRENMFDEVSRLYHDLDKGITPLSFFWPTAPTAAHAKRDAARVEMMRLFTRALEKRDAESTEEQQTKTDLLQVYKDMVYKDGSKNTPHHVTGMLIALLFAGQHTSSITSTWVTIYLAHNPDIQQRCREEVQAALTAAAGTGKEDADVSFEAIQHMELLGSCVKEVLRLHPPLIMLMRKAIADIPVDLGKGEPKYVIPKGDIVIACPAVSQRLESVFTEPDKFDPDRFMPPREEHAKKPYSFMGFGGGIHQCIGQQFGLVQVKTIVSYLLLNFEFEAVDPVPECNYEAMVVGPKDGTHVKYRRRI</sequence>
<dbReference type="InterPro" id="IPR001128">
    <property type="entry name" value="Cyt_P450"/>
</dbReference>
<name>A0A7R9YCA4_9STRA</name>
<evidence type="ECO:0000313" key="8">
    <source>
        <dbReference type="EMBL" id="CAD8257479.1"/>
    </source>
</evidence>
<keyword evidence="7" id="KW-0472">Membrane</keyword>
<keyword evidence="6" id="KW-0503">Monooxygenase</keyword>
<evidence type="ECO:0000256" key="5">
    <source>
        <dbReference type="PIRSR" id="PIRSR602403-1"/>
    </source>
</evidence>
<dbReference type="GO" id="GO:0005506">
    <property type="term" value="F:iron ion binding"/>
    <property type="evidence" value="ECO:0007669"/>
    <property type="project" value="InterPro"/>
</dbReference>
<keyword evidence="7" id="KW-1133">Transmembrane helix</keyword>
<evidence type="ECO:0000256" key="7">
    <source>
        <dbReference type="SAM" id="Phobius"/>
    </source>
</evidence>
<feature type="binding site" description="axial binding residue" evidence="5">
    <location>
        <position position="449"/>
    </location>
    <ligand>
        <name>heme</name>
        <dbReference type="ChEBI" id="CHEBI:30413"/>
    </ligand>
    <ligandPart>
        <name>Fe</name>
        <dbReference type="ChEBI" id="CHEBI:18248"/>
    </ligandPart>
</feature>
<accession>A0A7R9YCA4</accession>
<dbReference type="GO" id="GO:0016705">
    <property type="term" value="F:oxidoreductase activity, acting on paired donors, with incorporation or reduction of molecular oxygen"/>
    <property type="evidence" value="ECO:0007669"/>
    <property type="project" value="InterPro"/>
</dbReference>
<keyword evidence="4 5" id="KW-0408">Iron</keyword>
<dbReference type="SUPFAM" id="SSF48264">
    <property type="entry name" value="Cytochrome P450"/>
    <property type="match status" value="1"/>
</dbReference>
<dbReference type="Gene3D" id="1.10.630.10">
    <property type="entry name" value="Cytochrome P450"/>
    <property type="match status" value="1"/>
</dbReference>
<keyword evidence="3 5" id="KW-0479">Metal-binding</keyword>
<dbReference type="EMBL" id="HBEA01009072">
    <property type="protein sequence ID" value="CAD8257479.1"/>
    <property type="molecule type" value="Transcribed_RNA"/>
</dbReference>
<keyword evidence="7" id="KW-0812">Transmembrane</keyword>
<dbReference type="AlphaFoldDB" id="A0A7R9YCA4"/>
<proteinExistence type="inferred from homology"/>
<evidence type="ECO:0000256" key="4">
    <source>
        <dbReference type="ARBA" id="ARBA00023004"/>
    </source>
</evidence>
<comment type="cofactor">
    <cofactor evidence="5">
        <name>heme</name>
        <dbReference type="ChEBI" id="CHEBI:30413"/>
    </cofactor>
</comment>
<evidence type="ECO:0000256" key="1">
    <source>
        <dbReference type="ARBA" id="ARBA00010617"/>
    </source>
</evidence>
<keyword evidence="6" id="KW-0560">Oxidoreductase</keyword>
<dbReference type="CDD" id="cd11042">
    <property type="entry name" value="CYP51-like"/>
    <property type="match status" value="1"/>
</dbReference>
<reference evidence="8" key="1">
    <citation type="submission" date="2021-01" db="EMBL/GenBank/DDBJ databases">
        <authorList>
            <person name="Corre E."/>
            <person name="Pelletier E."/>
            <person name="Niang G."/>
            <person name="Scheremetjew M."/>
            <person name="Finn R."/>
            <person name="Kale V."/>
            <person name="Holt S."/>
            <person name="Cochrane G."/>
            <person name="Meng A."/>
            <person name="Brown T."/>
            <person name="Cohen L."/>
        </authorList>
    </citation>
    <scope>NUCLEOTIDE SEQUENCE</scope>
    <source>
        <strain evidence="8">CCMP2078</strain>
    </source>
</reference>
<dbReference type="PRINTS" id="PR00385">
    <property type="entry name" value="P450"/>
</dbReference>
<dbReference type="InterPro" id="IPR002403">
    <property type="entry name" value="Cyt_P450_E_grp-IV"/>
</dbReference>
<dbReference type="GO" id="GO:0004497">
    <property type="term" value="F:monooxygenase activity"/>
    <property type="evidence" value="ECO:0007669"/>
    <property type="project" value="UniProtKB-KW"/>
</dbReference>
<gene>
    <name evidence="8" type="ORF">PPYR1160_LOCUS6972</name>
</gene>
<organism evidence="8">
    <name type="scientific">Pinguiococcus pyrenoidosus</name>
    <dbReference type="NCBI Taxonomy" id="172671"/>
    <lineage>
        <taxon>Eukaryota</taxon>
        <taxon>Sar</taxon>
        <taxon>Stramenopiles</taxon>
        <taxon>Ochrophyta</taxon>
        <taxon>Pinguiophyceae</taxon>
        <taxon>Pinguiochrysidales</taxon>
        <taxon>Pinguiochrysidaceae</taxon>
        <taxon>Pinguiococcus</taxon>
    </lineage>
</organism>
<evidence type="ECO:0000256" key="2">
    <source>
        <dbReference type="ARBA" id="ARBA00022617"/>
    </source>
</evidence>
<dbReference type="InterPro" id="IPR036396">
    <property type="entry name" value="Cyt_P450_sf"/>
</dbReference>
<dbReference type="InterPro" id="IPR017972">
    <property type="entry name" value="Cyt_P450_CS"/>
</dbReference>
<dbReference type="InterPro" id="IPR050529">
    <property type="entry name" value="CYP450_sterol_14alpha_dmase"/>
</dbReference>
<keyword evidence="2 5" id="KW-0349">Heme</keyword>
<dbReference type="PROSITE" id="PS00086">
    <property type="entry name" value="CYTOCHROME_P450"/>
    <property type="match status" value="1"/>
</dbReference>
<evidence type="ECO:0000256" key="3">
    <source>
        <dbReference type="ARBA" id="ARBA00022723"/>
    </source>
</evidence>
<comment type="similarity">
    <text evidence="1 6">Belongs to the cytochrome P450 family.</text>
</comment>
<dbReference type="PRINTS" id="PR00465">
    <property type="entry name" value="EP450IV"/>
</dbReference>
<evidence type="ECO:0000256" key="6">
    <source>
        <dbReference type="RuleBase" id="RU000461"/>
    </source>
</evidence>
<dbReference type="GO" id="GO:0020037">
    <property type="term" value="F:heme binding"/>
    <property type="evidence" value="ECO:0007669"/>
    <property type="project" value="InterPro"/>
</dbReference>
<protein>
    <submittedName>
        <fullName evidence="8">Uncharacterized protein</fullName>
    </submittedName>
</protein>
<dbReference type="Pfam" id="PF00067">
    <property type="entry name" value="p450"/>
    <property type="match status" value="1"/>
</dbReference>
<dbReference type="PANTHER" id="PTHR24304:SF2">
    <property type="entry name" value="24-HYDROXYCHOLESTEROL 7-ALPHA-HYDROXYLASE"/>
    <property type="match status" value="1"/>
</dbReference>
<dbReference type="PANTHER" id="PTHR24304">
    <property type="entry name" value="CYTOCHROME P450 FAMILY 7"/>
    <property type="match status" value="1"/>
</dbReference>